<sequence>MVQKLLLLFLLISISAQSQEIEPENLFSTKIGENIKKYRQNSQAAYAAKDFERAESLFDSLINNVVNESYLDNFKVKKLSGRKVELYDFEKPVFLMTYASWCTPGVGEIPALNEVANKFHDEIDFVILFWDTKKNVKKIASEYSSKFTILYVDEKENTHDHIVQTMKHSLGFPTTFFIDESKKIVDVRRGVLHPYNEKYDTSFNLNYNSFVNGIALIKDFAAETDRIVAKE</sequence>
<dbReference type="CDD" id="cd02966">
    <property type="entry name" value="TlpA_like_family"/>
    <property type="match status" value="1"/>
</dbReference>
<proteinExistence type="predicted"/>
<keyword evidence="3" id="KW-0413">Isomerase</keyword>
<accession>A0A1G7F305</accession>
<dbReference type="SUPFAM" id="SSF52833">
    <property type="entry name" value="Thioredoxin-like"/>
    <property type="match status" value="1"/>
</dbReference>
<reference evidence="3 4" key="1">
    <citation type="submission" date="2016-10" db="EMBL/GenBank/DDBJ databases">
        <authorList>
            <person name="de Groot N.N."/>
        </authorList>
    </citation>
    <scope>NUCLEOTIDE SEQUENCE [LARGE SCALE GENOMIC DNA]</scope>
    <source>
        <strain evidence="3 4">DSM 16195</strain>
    </source>
</reference>
<dbReference type="InterPro" id="IPR036249">
    <property type="entry name" value="Thioredoxin-like_sf"/>
</dbReference>
<dbReference type="RefSeq" id="WP_093142628.1">
    <property type="nucleotide sequence ID" value="NZ_BMWO01000002.1"/>
</dbReference>
<feature type="chain" id="PRO_5011500664" evidence="1">
    <location>
        <begin position="19"/>
        <end position="231"/>
    </location>
</feature>
<dbReference type="GO" id="GO:0016853">
    <property type="term" value="F:isomerase activity"/>
    <property type="evidence" value="ECO:0007669"/>
    <property type="project" value="UniProtKB-KW"/>
</dbReference>
<dbReference type="EMBL" id="FNBA01000002">
    <property type="protein sequence ID" value="SDE70304.1"/>
    <property type="molecule type" value="Genomic_DNA"/>
</dbReference>
<gene>
    <name evidence="3" type="ORF">SAMN05421855_102300</name>
</gene>
<dbReference type="PANTHER" id="PTHR42852:SF13">
    <property type="entry name" value="PROTEIN DIPZ"/>
    <property type="match status" value="1"/>
</dbReference>
<name>A0A1G7F305_9FLAO</name>
<dbReference type="InterPro" id="IPR000866">
    <property type="entry name" value="AhpC/TSA"/>
</dbReference>
<feature type="domain" description="Alkyl hydroperoxide reductase subunit C/ Thiol specific antioxidant" evidence="2">
    <location>
        <begin position="73"/>
        <end position="186"/>
    </location>
</feature>
<dbReference type="STRING" id="227084.SAMN05421855_102300"/>
<keyword evidence="4" id="KW-1185">Reference proteome</keyword>
<evidence type="ECO:0000313" key="4">
    <source>
        <dbReference type="Proteomes" id="UP000199321"/>
    </source>
</evidence>
<evidence type="ECO:0000256" key="1">
    <source>
        <dbReference type="SAM" id="SignalP"/>
    </source>
</evidence>
<dbReference type="GO" id="GO:0016209">
    <property type="term" value="F:antioxidant activity"/>
    <property type="evidence" value="ECO:0007669"/>
    <property type="project" value="InterPro"/>
</dbReference>
<dbReference type="GO" id="GO:0016491">
    <property type="term" value="F:oxidoreductase activity"/>
    <property type="evidence" value="ECO:0007669"/>
    <property type="project" value="InterPro"/>
</dbReference>
<organism evidence="3 4">
    <name type="scientific">Ulvibacter litoralis</name>
    <dbReference type="NCBI Taxonomy" id="227084"/>
    <lineage>
        <taxon>Bacteria</taxon>
        <taxon>Pseudomonadati</taxon>
        <taxon>Bacteroidota</taxon>
        <taxon>Flavobacteriia</taxon>
        <taxon>Flavobacteriales</taxon>
        <taxon>Flavobacteriaceae</taxon>
        <taxon>Ulvibacter</taxon>
    </lineage>
</organism>
<dbReference type="InterPro" id="IPR050553">
    <property type="entry name" value="Thioredoxin_ResA/DsbE_sf"/>
</dbReference>
<dbReference type="Gene3D" id="3.40.30.10">
    <property type="entry name" value="Glutaredoxin"/>
    <property type="match status" value="1"/>
</dbReference>
<dbReference type="Pfam" id="PF00578">
    <property type="entry name" value="AhpC-TSA"/>
    <property type="match status" value="1"/>
</dbReference>
<keyword evidence="1" id="KW-0732">Signal</keyword>
<evidence type="ECO:0000259" key="2">
    <source>
        <dbReference type="Pfam" id="PF00578"/>
    </source>
</evidence>
<feature type="signal peptide" evidence="1">
    <location>
        <begin position="1"/>
        <end position="18"/>
    </location>
</feature>
<evidence type="ECO:0000313" key="3">
    <source>
        <dbReference type="EMBL" id="SDE70304.1"/>
    </source>
</evidence>
<dbReference type="Proteomes" id="UP000199321">
    <property type="component" value="Unassembled WGS sequence"/>
</dbReference>
<dbReference type="AlphaFoldDB" id="A0A1G7F305"/>
<dbReference type="OrthoDB" id="1134224at2"/>
<dbReference type="PANTHER" id="PTHR42852">
    <property type="entry name" value="THIOL:DISULFIDE INTERCHANGE PROTEIN DSBE"/>
    <property type="match status" value="1"/>
</dbReference>
<protein>
    <submittedName>
        <fullName evidence="3">Thiol-disulfide isomerase or thioredoxin</fullName>
    </submittedName>
</protein>